<dbReference type="Gene3D" id="1.10.357.10">
    <property type="entry name" value="Tetracycline Repressor, domain 2"/>
    <property type="match status" value="1"/>
</dbReference>
<dbReference type="PROSITE" id="PS50977">
    <property type="entry name" value="HTH_TETR_2"/>
    <property type="match status" value="1"/>
</dbReference>
<dbReference type="PANTHER" id="PTHR30055">
    <property type="entry name" value="HTH-TYPE TRANSCRIPTIONAL REGULATOR RUTR"/>
    <property type="match status" value="1"/>
</dbReference>
<dbReference type="RefSeq" id="WP_182703919.1">
    <property type="nucleotide sequence ID" value="NZ_JACJII010000001.1"/>
</dbReference>
<dbReference type="Pfam" id="PF13305">
    <property type="entry name" value="TetR_C_33"/>
    <property type="match status" value="1"/>
</dbReference>
<dbReference type="GO" id="GO:0003700">
    <property type="term" value="F:DNA-binding transcription factor activity"/>
    <property type="evidence" value="ECO:0007669"/>
    <property type="project" value="TreeGrafter"/>
</dbReference>
<keyword evidence="1" id="KW-0805">Transcription regulation</keyword>
<dbReference type="GO" id="GO:0000976">
    <property type="term" value="F:transcription cis-regulatory region binding"/>
    <property type="evidence" value="ECO:0007669"/>
    <property type="project" value="TreeGrafter"/>
</dbReference>
<dbReference type="Pfam" id="PF00440">
    <property type="entry name" value="TetR_N"/>
    <property type="match status" value="1"/>
</dbReference>
<name>A0A7W3R621_9ACTN</name>
<protein>
    <submittedName>
        <fullName evidence="6">AcrR family transcriptional regulator</fullName>
    </submittedName>
</protein>
<evidence type="ECO:0000256" key="3">
    <source>
        <dbReference type="ARBA" id="ARBA00023163"/>
    </source>
</evidence>
<dbReference type="PANTHER" id="PTHR30055:SF234">
    <property type="entry name" value="HTH-TYPE TRANSCRIPTIONAL REGULATOR BETI"/>
    <property type="match status" value="1"/>
</dbReference>
<gene>
    <name evidence="6" type="ORF">HNR21_000575</name>
</gene>
<dbReference type="InterPro" id="IPR036271">
    <property type="entry name" value="Tet_transcr_reg_TetR-rel_C_sf"/>
</dbReference>
<reference evidence="6 7" key="1">
    <citation type="submission" date="2020-08" db="EMBL/GenBank/DDBJ databases">
        <title>Sequencing the genomes of 1000 actinobacteria strains.</title>
        <authorList>
            <person name="Klenk H.-P."/>
        </authorList>
    </citation>
    <scope>NUCLEOTIDE SEQUENCE [LARGE SCALE GENOMIC DNA]</scope>
    <source>
        <strain evidence="6 7">DSM 45823</strain>
    </source>
</reference>
<evidence type="ECO:0000256" key="2">
    <source>
        <dbReference type="ARBA" id="ARBA00023125"/>
    </source>
</evidence>
<comment type="caution">
    <text evidence="6">The sequence shown here is derived from an EMBL/GenBank/DDBJ whole genome shotgun (WGS) entry which is preliminary data.</text>
</comment>
<dbReference type="Proteomes" id="UP000539313">
    <property type="component" value="Unassembled WGS sequence"/>
</dbReference>
<evidence type="ECO:0000313" key="7">
    <source>
        <dbReference type="Proteomes" id="UP000539313"/>
    </source>
</evidence>
<dbReference type="SUPFAM" id="SSF46689">
    <property type="entry name" value="Homeodomain-like"/>
    <property type="match status" value="1"/>
</dbReference>
<dbReference type="InterPro" id="IPR050109">
    <property type="entry name" value="HTH-type_TetR-like_transc_reg"/>
</dbReference>
<dbReference type="SUPFAM" id="SSF48498">
    <property type="entry name" value="Tetracyclin repressor-like, C-terminal domain"/>
    <property type="match status" value="1"/>
</dbReference>
<evidence type="ECO:0000256" key="1">
    <source>
        <dbReference type="ARBA" id="ARBA00023015"/>
    </source>
</evidence>
<dbReference type="InterPro" id="IPR001647">
    <property type="entry name" value="HTH_TetR"/>
</dbReference>
<keyword evidence="2 4" id="KW-0238">DNA-binding</keyword>
<dbReference type="InterPro" id="IPR009057">
    <property type="entry name" value="Homeodomain-like_sf"/>
</dbReference>
<keyword evidence="3" id="KW-0804">Transcription</keyword>
<evidence type="ECO:0000313" key="6">
    <source>
        <dbReference type="EMBL" id="MBA9001693.1"/>
    </source>
</evidence>
<feature type="domain" description="HTH tetR-type" evidence="5">
    <location>
        <begin position="5"/>
        <end position="65"/>
    </location>
</feature>
<dbReference type="Gene3D" id="1.10.10.60">
    <property type="entry name" value="Homeodomain-like"/>
    <property type="match status" value="1"/>
</dbReference>
<dbReference type="InterPro" id="IPR025996">
    <property type="entry name" value="MT1864/Rv1816-like_C"/>
</dbReference>
<proteinExistence type="predicted"/>
<dbReference type="EMBL" id="JACJII010000001">
    <property type="protein sequence ID" value="MBA9001693.1"/>
    <property type="molecule type" value="Genomic_DNA"/>
</dbReference>
<feature type="DNA-binding region" description="H-T-H motif" evidence="4">
    <location>
        <begin position="28"/>
        <end position="47"/>
    </location>
</feature>
<evidence type="ECO:0000256" key="4">
    <source>
        <dbReference type="PROSITE-ProRule" id="PRU00335"/>
    </source>
</evidence>
<accession>A0A7W3R621</accession>
<keyword evidence="7" id="KW-1185">Reference proteome</keyword>
<dbReference type="AlphaFoldDB" id="A0A7W3R621"/>
<sequence>MARAGLTVERLVRAAAELADEIGFDNVTMSALARRFGVRDASLYSHVRNLTELRGRVALLAAREKSERLALAVAGLSGRDALVAFANAYRRYAHEHPGRYAATQIQVDPELLAESPQSMRGGELVYAMLQGYGLREPDVTDAVRLLRSALHGYILLETGDGFGHPRDVQTSWERALEALHVTLQNWPS</sequence>
<organism evidence="6 7">
    <name type="scientific">Thermomonospora cellulosilytica</name>
    <dbReference type="NCBI Taxonomy" id="1411118"/>
    <lineage>
        <taxon>Bacteria</taxon>
        <taxon>Bacillati</taxon>
        <taxon>Actinomycetota</taxon>
        <taxon>Actinomycetes</taxon>
        <taxon>Streptosporangiales</taxon>
        <taxon>Thermomonosporaceae</taxon>
        <taxon>Thermomonospora</taxon>
    </lineage>
</organism>
<evidence type="ECO:0000259" key="5">
    <source>
        <dbReference type="PROSITE" id="PS50977"/>
    </source>
</evidence>